<name>A0A8K0XNB6_9AGAR</name>
<proteinExistence type="predicted"/>
<keyword evidence="2" id="KW-1185">Reference proteome</keyword>
<protein>
    <recommendedName>
        <fullName evidence="3">F-box domain-containing protein</fullName>
    </recommendedName>
</protein>
<dbReference type="SUPFAM" id="SSF81383">
    <property type="entry name" value="F-box domain"/>
    <property type="match status" value="1"/>
</dbReference>
<sequence length="451" mass="50723">MSEHLKQVESKPMTYVIPPEVVEYTLDFLHNDLRTLSTCCRVSRTWVDSARHHLFEKVHFDLYFEWSEDLIDLLARAGHHVRQMKLSPSSQSFGVFVSGFNPVTKQREPVRQIDSICPVHTMPKILSLLPNMDSLIVESLEIGCFCGPNVEATNPQGTGEGIAAFLDLFGQVQCLELVQWRSDKGTAIDPNPPSGFSFRNLCAYAAILDCSPLSMWMYTLLKTSQSRNNLQALVVSTSVNGGPLMLNRLTSLVKSCPNLVILDIIPLTDFAETDECTQFCELWRNVDFSSFLRLQVFTLRIYPFSPSTNDWFTRARCRDICDILSRLPKTLEKITLSIHFSPIMTSIFSLINDINDVMALYDWDFITTTLADVDAGIANLKSVDLELRCDCGTEESFGNSLHVGAPGNFCGHQRIARVQIPEIMRPVWDQVEGGLVLISPRLGHGLGRLKQ</sequence>
<dbReference type="Proteomes" id="UP000813824">
    <property type="component" value="Unassembled WGS sequence"/>
</dbReference>
<evidence type="ECO:0008006" key="3">
    <source>
        <dbReference type="Google" id="ProtNLM"/>
    </source>
</evidence>
<gene>
    <name evidence="1" type="ORF">BXZ70DRAFT_1032157</name>
</gene>
<reference evidence="1" key="1">
    <citation type="journal article" date="2021" name="New Phytol.">
        <title>Evolutionary innovations through gain and loss of genes in the ectomycorrhizal Boletales.</title>
        <authorList>
            <person name="Wu G."/>
            <person name="Miyauchi S."/>
            <person name="Morin E."/>
            <person name="Kuo A."/>
            <person name="Drula E."/>
            <person name="Varga T."/>
            <person name="Kohler A."/>
            <person name="Feng B."/>
            <person name="Cao Y."/>
            <person name="Lipzen A."/>
            <person name="Daum C."/>
            <person name="Hundley H."/>
            <person name="Pangilinan J."/>
            <person name="Johnson J."/>
            <person name="Barry K."/>
            <person name="LaButti K."/>
            <person name="Ng V."/>
            <person name="Ahrendt S."/>
            <person name="Min B."/>
            <person name="Choi I.G."/>
            <person name="Park H."/>
            <person name="Plett J.M."/>
            <person name="Magnuson J."/>
            <person name="Spatafora J.W."/>
            <person name="Nagy L.G."/>
            <person name="Henrissat B."/>
            <person name="Grigoriev I.V."/>
            <person name="Yang Z.L."/>
            <person name="Xu J."/>
            <person name="Martin F.M."/>
        </authorList>
    </citation>
    <scope>NUCLEOTIDE SEQUENCE</scope>
    <source>
        <strain evidence="1">KKN 215</strain>
    </source>
</reference>
<comment type="caution">
    <text evidence="1">The sequence shown here is derived from an EMBL/GenBank/DDBJ whole genome shotgun (WGS) entry which is preliminary data.</text>
</comment>
<dbReference type="AlphaFoldDB" id="A0A8K0XNB6"/>
<dbReference type="InterPro" id="IPR036047">
    <property type="entry name" value="F-box-like_dom_sf"/>
</dbReference>
<dbReference type="EMBL" id="JAEVFJ010000023">
    <property type="protein sequence ID" value="KAH8096593.1"/>
    <property type="molecule type" value="Genomic_DNA"/>
</dbReference>
<evidence type="ECO:0000313" key="2">
    <source>
        <dbReference type="Proteomes" id="UP000813824"/>
    </source>
</evidence>
<organism evidence="1 2">
    <name type="scientific">Cristinia sonorae</name>
    <dbReference type="NCBI Taxonomy" id="1940300"/>
    <lineage>
        <taxon>Eukaryota</taxon>
        <taxon>Fungi</taxon>
        <taxon>Dikarya</taxon>
        <taxon>Basidiomycota</taxon>
        <taxon>Agaricomycotina</taxon>
        <taxon>Agaricomycetes</taxon>
        <taxon>Agaricomycetidae</taxon>
        <taxon>Agaricales</taxon>
        <taxon>Pleurotineae</taxon>
        <taxon>Stephanosporaceae</taxon>
        <taxon>Cristinia</taxon>
    </lineage>
</organism>
<accession>A0A8K0XNB6</accession>
<dbReference type="OrthoDB" id="2788229at2759"/>
<evidence type="ECO:0000313" key="1">
    <source>
        <dbReference type="EMBL" id="KAH8096593.1"/>
    </source>
</evidence>